<gene>
    <name evidence="2" type="primary">LOC108994592</name>
</gene>
<dbReference type="RefSeq" id="XP_018825409.2">
    <property type="nucleotide sequence ID" value="XM_018969864.2"/>
</dbReference>
<dbReference type="Proteomes" id="UP000235220">
    <property type="component" value="Chromosome 15"/>
</dbReference>
<dbReference type="Gene3D" id="3.60.10.10">
    <property type="entry name" value="Endonuclease/exonuclease/phosphatase"/>
    <property type="match status" value="1"/>
</dbReference>
<dbReference type="GO" id="GO:0003824">
    <property type="term" value="F:catalytic activity"/>
    <property type="evidence" value="ECO:0007669"/>
    <property type="project" value="InterPro"/>
</dbReference>
<reference evidence="2" key="1">
    <citation type="submission" date="2025-08" db="UniProtKB">
        <authorList>
            <consortium name="RefSeq"/>
        </authorList>
    </citation>
    <scope>IDENTIFICATION</scope>
    <source>
        <tissue evidence="2">Leaves</tissue>
    </source>
</reference>
<dbReference type="FunCoup" id="A0A2I4F188">
    <property type="interactions" value="3702"/>
</dbReference>
<dbReference type="InterPro" id="IPR050410">
    <property type="entry name" value="CCR4/nocturin_mRNA_transcr"/>
</dbReference>
<dbReference type="PANTHER" id="PTHR12121:SF82">
    <property type="entry name" value="CARBON CATABOLITE REPRESSOR PROTEIN 4 HOMOLOG 3"/>
    <property type="match status" value="1"/>
</dbReference>
<evidence type="ECO:0000313" key="1">
    <source>
        <dbReference type="Proteomes" id="UP000235220"/>
    </source>
</evidence>
<keyword evidence="1" id="KW-1185">Reference proteome</keyword>
<dbReference type="KEGG" id="jre:108994592"/>
<dbReference type="AlphaFoldDB" id="A0A2I4F188"/>
<dbReference type="PANTHER" id="PTHR12121">
    <property type="entry name" value="CARBON CATABOLITE REPRESSOR PROTEIN 4"/>
    <property type="match status" value="1"/>
</dbReference>
<dbReference type="GO" id="GO:0003730">
    <property type="term" value="F:mRNA 3'-UTR binding"/>
    <property type="evidence" value="ECO:0000318"/>
    <property type="project" value="GO_Central"/>
</dbReference>
<dbReference type="Gramene" id="Jr15_09420_p1">
    <property type="protein sequence ID" value="cds.Jr15_09420_p1"/>
    <property type="gene ID" value="Jr15_09420"/>
</dbReference>
<evidence type="ECO:0000313" key="2">
    <source>
        <dbReference type="RefSeq" id="XP_018825409.2"/>
    </source>
</evidence>
<protein>
    <submittedName>
        <fullName evidence="2">Carbon catabolite repressor protein 4 homolog 3</fullName>
    </submittedName>
</protein>
<dbReference type="SUPFAM" id="SSF56219">
    <property type="entry name" value="DNase I-like"/>
    <property type="match status" value="1"/>
</dbReference>
<dbReference type="InterPro" id="IPR036691">
    <property type="entry name" value="Endo/exonu/phosph_ase_sf"/>
</dbReference>
<dbReference type="Pfam" id="PF03372">
    <property type="entry name" value="Exo_endo_phos"/>
    <property type="match status" value="1"/>
</dbReference>
<proteinExistence type="predicted"/>
<sequence>MGFEVSAWLRTRAPVATMTVLSSASPKRHPLFFSFFKPTISCCTSGSADSSPLSPPSLSSRSYSRRWCSTPISRRPLDQDVDNVRDWVEADQPLASPDRLTIVSYNILGDRNASKHRDLYSNVPPFYMNWERRKKVICKELMGWNPDIICLQEVDRYYELSDILVKAGYAGSYKRRTGDAADGCAMFWKADEFRLLEGQSIEFKEFGLRDNVAQLSVFEMRKDESRRLLVGNIHVLYNPSRGDVKLGQIRFLLLRAQILSAKWGDAPLVLAGDFNSTPQSAIYKFLSSSKLNILFYDRRDLSGQRSCHPAQVLGLKKEVSSPFIIMNGLLENCWTEEEVEVATGDAGCHVLVHPLKLSSSYASVKGSRKTRGSNGEPLATSYHSKFLGTVDYLWYSDGLVPTKVLDIIPFDSLHSTGSLPCKNIGSDHLALVSEFAFTSRTEEGNKTTTAAFSGMAAPAIERTK</sequence>
<organism evidence="1 2">
    <name type="scientific">Juglans regia</name>
    <name type="common">English walnut</name>
    <dbReference type="NCBI Taxonomy" id="51240"/>
    <lineage>
        <taxon>Eukaryota</taxon>
        <taxon>Viridiplantae</taxon>
        <taxon>Streptophyta</taxon>
        <taxon>Embryophyta</taxon>
        <taxon>Tracheophyta</taxon>
        <taxon>Spermatophyta</taxon>
        <taxon>Magnoliopsida</taxon>
        <taxon>eudicotyledons</taxon>
        <taxon>Gunneridae</taxon>
        <taxon>Pentapetalae</taxon>
        <taxon>rosids</taxon>
        <taxon>fabids</taxon>
        <taxon>Fagales</taxon>
        <taxon>Juglandaceae</taxon>
        <taxon>Juglans</taxon>
    </lineage>
</organism>
<dbReference type="OrthoDB" id="428734at2759"/>
<dbReference type="InterPro" id="IPR005135">
    <property type="entry name" value="Endo/exonuclease/phosphatase"/>
</dbReference>
<accession>A0A2I4F188</accession>
<name>A0A2I4F188_JUGRE</name>
<dbReference type="GeneID" id="108994592"/>